<sequence>MSWEATKNEIMKKMIDIQDAIKSSLESSNHSKYSKGRTKSRHIIYDSSSDSSDYEPTTHYKPSYSTKHYINDSDDSDSDISSSSDDFYPSYKSRLSNASRTTSKYTTNSSFHYSRFDKTQPKLSKYATTNKNTYTKQYYDDSSSSDDSSDSTEQIYQKYSDLYSKSKLLSPQTHKKYDTESDTYSENSGSEEKIKSKDKKQTKRPIPKVSQKHKHEDDDSSDDEYKNLVKVIMSNRNKKYTELSDSDEESEPKQTRSKLTSFKKESSSDSSDEFRPLSPCLTSKRVIERLKKCRISDSDDTDFDSSSSAKQTRPKTSNIDINKYLQQLNSSNDNNSSDEEIKKKPQVKAPKKSNSKQTDDEFDMEIESFEKNISPIAYKSPSKNNDLPNVGKIPFSFTADDSSDIQESVKQTDQDIANLVDIDSIHDTPKRVKRRSSHNYSPSSPVLDSEPSDFDNVKKEKKEEKKPIQVKQSVSKSVDEEEASGEDEIDDQNVDDSSDLDLGIPQPRTKEWDEWLKKQIESIEDSEEEDEEGIPSKEKLSSPISGKSTSSKK</sequence>
<dbReference type="InParanoid" id="A2EVL2"/>
<gene>
    <name evidence="2" type="ORF">TVAG_193610</name>
</gene>
<proteinExistence type="predicted"/>
<feature type="compositionally biased region" description="Polar residues" evidence="1">
    <location>
        <begin position="93"/>
        <end position="106"/>
    </location>
</feature>
<feature type="compositionally biased region" description="Acidic residues" evidence="1">
    <location>
        <begin position="479"/>
        <end position="499"/>
    </location>
</feature>
<feature type="compositionally biased region" description="Polar residues" evidence="1">
    <location>
        <begin position="309"/>
        <end position="328"/>
    </location>
</feature>
<feature type="compositionally biased region" description="Polar residues" evidence="1">
    <location>
        <begin position="405"/>
        <end position="415"/>
    </location>
</feature>
<dbReference type="Proteomes" id="UP000001542">
    <property type="component" value="Unassembled WGS sequence"/>
</dbReference>
<dbReference type="VEuPathDB" id="TrichDB:TVAG_193610"/>
<dbReference type="VEuPathDB" id="TrichDB:TVAGG3_0357920"/>
<feature type="compositionally biased region" description="Acidic residues" evidence="1">
    <location>
        <begin position="522"/>
        <end position="533"/>
    </location>
</feature>
<evidence type="ECO:0000256" key="1">
    <source>
        <dbReference type="SAM" id="MobiDB-lite"/>
    </source>
</evidence>
<feature type="compositionally biased region" description="Basic and acidic residues" evidence="1">
    <location>
        <begin position="262"/>
        <end position="275"/>
    </location>
</feature>
<evidence type="ECO:0000313" key="2">
    <source>
        <dbReference type="EMBL" id="EAY03291.1"/>
    </source>
</evidence>
<feature type="region of interest" description="Disordered" evidence="1">
    <location>
        <begin position="25"/>
        <end position="106"/>
    </location>
</feature>
<feature type="compositionally biased region" description="Basic residues" evidence="1">
    <location>
        <begin position="196"/>
        <end position="213"/>
    </location>
</feature>
<dbReference type="KEGG" id="tva:4761140"/>
<protein>
    <submittedName>
        <fullName evidence="2">Uncharacterized protein</fullName>
    </submittedName>
</protein>
<dbReference type="AlphaFoldDB" id="A2EVL2"/>
<dbReference type="RefSeq" id="XP_001315514.1">
    <property type="nucleotide sequence ID" value="XM_001315479.1"/>
</dbReference>
<feature type="compositionally biased region" description="Basic and acidic residues" evidence="1">
    <location>
        <begin position="285"/>
        <end position="297"/>
    </location>
</feature>
<reference evidence="2" key="2">
    <citation type="journal article" date="2007" name="Science">
        <title>Draft genome sequence of the sexually transmitted pathogen Trichomonas vaginalis.</title>
        <authorList>
            <person name="Carlton J.M."/>
            <person name="Hirt R.P."/>
            <person name="Silva J.C."/>
            <person name="Delcher A.L."/>
            <person name="Schatz M."/>
            <person name="Zhao Q."/>
            <person name="Wortman J.R."/>
            <person name="Bidwell S.L."/>
            <person name="Alsmark U.C.M."/>
            <person name="Besteiro S."/>
            <person name="Sicheritz-Ponten T."/>
            <person name="Noel C.J."/>
            <person name="Dacks J.B."/>
            <person name="Foster P.G."/>
            <person name="Simillion C."/>
            <person name="Van de Peer Y."/>
            <person name="Miranda-Saavedra D."/>
            <person name="Barton G.J."/>
            <person name="Westrop G.D."/>
            <person name="Mueller S."/>
            <person name="Dessi D."/>
            <person name="Fiori P.L."/>
            <person name="Ren Q."/>
            <person name="Paulsen I."/>
            <person name="Zhang H."/>
            <person name="Bastida-Corcuera F.D."/>
            <person name="Simoes-Barbosa A."/>
            <person name="Brown M.T."/>
            <person name="Hayes R.D."/>
            <person name="Mukherjee M."/>
            <person name="Okumura C.Y."/>
            <person name="Schneider R."/>
            <person name="Smith A.J."/>
            <person name="Vanacova S."/>
            <person name="Villalvazo M."/>
            <person name="Haas B.J."/>
            <person name="Pertea M."/>
            <person name="Feldblyum T.V."/>
            <person name="Utterback T.R."/>
            <person name="Shu C.L."/>
            <person name="Osoegawa K."/>
            <person name="de Jong P.J."/>
            <person name="Hrdy I."/>
            <person name="Horvathova L."/>
            <person name="Zubacova Z."/>
            <person name="Dolezal P."/>
            <person name="Malik S.B."/>
            <person name="Logsdon J.M. Jr."/>
            <person name="Henze K."/>
            <person name="Gupta A."/>
            <person name="Wang C.C."/>
            <person name="Dunne R.L."/>
            <person name="Upcroft J.A."/>
            <person name="Upcroft P."/>
            <person name="White O."/>
            <person name="Salzberg S.L."/>
            <person name="Tang P."/>
            <person name="Chiu C.-H."/>
            <person name="Lee Y.-S."/>
            <person name="Embley T.M."/>
            <person name="Coombs G.H."/>
            <person name="Mottram J.C."/>
            <person name="Tachezy J."/>
            <person name="Fraser-Liggett C.M."/>
            <person name="Johnson P.J."/>
        </authorList>
    </citation>
    <scope>NUCLEOTIDE SEQUENCE [LARGE SCALE GENOMIC DNA]</scope>
    <source>
        <strain evidence="2">G3</strain>
    </source>
</reference>
<feature type="compositionally biased region" description="Basic and acidic residues" evidence="1">
    <location>
        <begin position="508"/>
        <end position="521"/>
    </location>
</feature>
<feature type="region of interest" description="Disordered" evidence="1">
    <location>
        <begin position="125"/>
        <end position="553"/>
    </location>
</feature>
<keyword evidence="3" id="KW-1185">Reference proteome</keyword>
<feature type="compositionally biased region" description="Low complexity" evidence="1">
    <location>
        <begin position="156"/>
        <end position="170"/>
    </location>
</feature>
<feature type="compositionally biased region" description="Basic residues" evidence="1">
    <location>
        <begin position="32"/>
        <end position="42"/>
    </location>
</feature>
<accession>A2EVL2</accession>
<feature type="compositionally biased region" description="Basic residues" evidence="1">
    <location>
        <begin position="344"/>
        <end position="354"/>
    </location>
</feature>
<name>A2EVL2_TRIV3</name>
<evidence type="ECO:0000313" key="3">
    <source>
        <dbReference type="Proteomes" id="UP000001542"/>
    </source>
</evidence>
<reference evidence="2" key="1">
    <citation type="submission" date="2006-10" db="EMBL/GenBank/DDBJ databases">
        <authorList>
            <person name="Amadeo P."/>
            <person name="Zhao Q."/>
            <person name="Wortman J."/>
            <person name="Fraser-Liggett C."/>
            <person name="Carlton J."/>
        </authorList>
    </citation>
    <scope>NUCLEOTIDE SEQUENCE</scope>
    <source>
        <strain evidence="2">G3</strain>
    </source>
</reference>
<organism evidence="2 3">
    <name type="scientific">Trichomonas vaginalis (strain ATCC PRA-98 / G3)</name>
    <dbReference type="NCBI Taxonomy" id="412133"/>
    <lineage>
        <taxon>Eukaryota</taxon>
        <taxon>Metamonada</taxon>
        <taxon>Parabasalia</taxon>
        <taxon>Trichomonadida</taxon>
        <taxon>Trichomonadidae</taxon>
        <taxon>Trichomonas</taxon>
    </lineage>
</organism>
<dbReference type="EMBL" id="DS113509">
    <property type="protein sequence ID" value="EAY03291.1"/>
    <property type="molecule type" value="Genomic_DNA"/>
</dbReference>
<feature type="compositionally biased region" description="Low complexity" evidence="1">
    <location>
        <begin position="125"/>
        <end position="142"/>
    </location>
</feature>
<feature type="compositionally biased region" description="Low complexity" evidence="1">
    <location>
        <begin position="541"/>
        <end position="553"/>
    </location>
</feature>
<feature type="compositionally biased region" description="Basic and acidic residues" evidence="1">
    <location>
        <begin position="455"/>
        <end position="467"/>
    </location>
</feature>